<dbReference type="RefSeq" id="WP_090229375.1">
    <property type="nucleotide sequence ID" value="NZ_FOZP01000008.1"/>
</dbReference>
<evidence type="ECO:0000313" key="9">
    <source>
        <dbReference type="Proteomes" id="UP000199312"/>
    </source>
</evidence>
<evidence type="ECO:0000256" key="4">
    <source>
        <dbReference type="ARBA" id="ARBA00023136"/>
    </source>
</evidence>
<dbReference type="GO" id="GO:0009279">
    <property type="term" value="C:cell outer membrane"/>
    <property type="evidence" value="ECO:0007669"/>
    <property type="project" value="UniProtKB-SubCell"/>
</dbReference>
<sequence>MKQIQIITLLVMGILISSCGEDYLDPTPVSSIGSNGFYKNEAEVQAAVVNIYDGLQLAVQREFAITEMRSDNTKTRSSEGDWAQFEDLNVKSTNSTVADYWAMFYNVIFRANTVLENLDAAGDSAPKFEGEAKFTRALSYFNLVRLFGDVPLIDKVIGPTDTEYFDRDSTADIYALIISDLQTAIQNLDNTYKGRASKVAAQALLAKVYLTLKNYGDAQDLCEDVIGTSGIALAPTFRDVFYTERNSEILFAIEYVNDIADNSQDFSLEFTQNGRVRGLNYATPELITAFNNYGGAARTSTSLIYDDTSTAPAIPDPLQDYRCGKFVSNSTANQQNGNDWIVLRLADVLLMHVEAILAGGDVTSSSSAIASFKKVRDRAGLPTGSNITKEDLLNERRVELAFENHRFFDLVRLGVAEQVLSDFATANGIVFTTSDLLLPIPEREIGVSFGKLTQNPGY</sequence>
<comment type="similarity">
    <text evidence="2">Belongs to the SusD family.</text>
</comment>
<feature type="domain" description="SusD-like N-terminal" evidence="7">
    <location>
        <begin position="22"/>
        <end position="210"/>
    </location>
</feature>
<name>A0A1I6SG65_9FLAO</name>
<keyword evidence="3" id="KW-0732">Signal</keyword>
<dbReference type="InterPro" id="IPR011990">
    <property type="entry name" value="TPR-like_helical_dom_sf"/>
</dbReference>
<dbReference type="Gene3D" id="1.25.40.390">
    <property type="match status" value="1"/>
</dbReference>
<dbReference type="Pfam" id="PF14322">
    <property type="entry name" value="SusD-like_3"/>
    <property type="match status" value="1"/>
</dbReference>
<evidence type="ECO:0000256" key="1">
    <source>
        <dbReference type="ARBA" id="ARBA00004442"/>
    </source>
</evidence>
<evidence type="ECO:0000259" key="7">
    <source>
        <dbReference type="Pfam" id="PF14322"/>
    </source>
</evidence>
<protein>
    <submittedName>
        <fullName evidence="8">SusD family protein</fullName>
    </submittedName>
</protein>
<dbReference type="InterPro" id="IPR033985">
    <property type="entry name" value="SusD-like_N"/>
</dbReference>
<dbReference type="Pfam" id="PF07980">
    <property type="entry name" value="SusD_RagB"/>
    <property type="match status" value="1"/>
</dbReference>
<dbReference type="SUPFAM" id="SSF48452">
    <property type="entry name" value="TPR-like"/>
    <property type="match status" value="1"/>
</dbReference>
<dbReference type="PROSITE" id="PS51257">
    <property type="entry name" value="PROKAR_LIPOPROTEIN"/>
    <property type="match status" value="1"/>
</dbReference>
<dbReference type="AlphaFoldDB" id="A0A1I6SG65"/>
<dbReference type="EMBL" id="FOZP01000008">
    <property type="protein sequence ID" value="SFS75728.1"/>
    <property type="molecule type" value="Genomic_DNA"/>
</dbReference>
<comment type="subcellular location">
    <subcellularLocation>
        <location evidence="1">Cell outer membrane</location>
    </subcellularLocation>
</comment>
<evidence type="ECO:0000256" key="3">
    <source>
        <dbReference type="ARBA" id="ARBA00022729"/>
    </source>
</evidence>
<dbReference type="Proteomes" id="UP000199312">
    <property type="component" value="Unassembled WGS sequence"/>
</dbReference>
<evidence type="ECO:0000259" key="6">
    <source>
        <dbReference type="Pfam" id="PF07980"/>
    </source>
</evidence>
<dbReference type="STRING" id="593133.SAMN04488006_3029"/>
<evidence type="ECO:0000256" key="5">
    <source>
        <dbReference type="ARBA" id="ARBA00023237"/>
    </source>
</evidence>
<keyword evidence="4" id="KW-0472">Membrane</keyword>
<reference evidence="9" key="1">
    <citation type="submission" date="2016-10" db="EMBL/GenBank/DDBJ databases">
        <authorList>
            <person name="Varghese N."/>
            <person name="Submissions S."/>
        </authorList>
    </citation>
    <scope>NUCLEOTIDE SEQUENCE [LARGE SCALE GENOMIC DNA]</scope>
    <source>
        <strain evidence="9">DSM 24450</strain>
    </source>
</reference>
<evidence type="ECO:0000313" key="8">
    <source>
        <dbReference type="EMBL" id="SFS75728.1"/>
    </source>
</evidence>
<accession>A0A1I6SG65</accession>
<dbReference type="InterPro" id="IPR012944">
    <property type="entry name" value="SusD_RagB_dom"/>
</dbReference>
<keyword evidence="9" id="KW-1185">Reference proteome</keyword>
<gene>
    <name evidence="8" type="ORF">SAMN04488006_3029</name>
</gene>
<dbReference type="OrthoDB" id="5694214at2"/>
<proteinExistence type="inferred from homology"/>
<feature type="domain" description="RagB/SusD" evidence="6">
    <location>
        <begin position="318"/>
        <end position="458"/>
    </location>
</feature>
<evidence type="ECO:0000256" key="2">
    <source>
        <dbReference type="ARBA" id="ARBA00006275"/>
    </source>
</evidence>
<dbReference type="CDD" id="cd08977">
    <property type="entry name" value="SusD"/>
    <property type="match status" value="1"/>
</dbReference>
<keyword evidence="5" id="KW-0998">Cell outer membrane</keyword>
<organism evidence="8 9">
    <name type="scientific">Lutibacter maritimus</name>
    <dbReference type="NCBI Taxonomy" id="593133"/>
    <lineage>
        <taxon>Bacteria</taxon>
        <taxon>Pseudomonadati</taxon>
        <taxon>Bacteroidota</taxon>
        <taxon>Flavobacteriia</taxon>
        <taxon>Flavobacteriales</taxon>
        <taxon>Flavobacteriaceae</taxon>
        <taxon>Lutibacter</taxon>
    </lineage>
</organism>